<dbReference type="Proteomes" id="UP000317998">
    <property type="component" value="Unassembled WGS sequence"/>
</dbReference>
<dbReference type="PANTHER" id="PTHR45947:SF3">
    <property type="entry name" value="SULFOQUINOVOSYL TRANSFERASE SQD2"/>
    <property type="match status" value="1"/>
</dbReference>
<evidence type="ECO:0000313" key="7">
    <source>
        <dbReference type="Proteomes" id="UP000317998"/>
    </source>
</evidence>
<dbReference type="InterPro" id="IPR050194">
    <property type="entry name" value="Glycosyltransferase_grp1"/>
</dbReference>
<dbReference type="Pfam" id="PF13439">
    <property type="entry name" value="Glyco_transf_4"/>
    <property type="match status" value="1"/>
</dbReference>
<evidence type="ECO:0000256" key="3">
    <source>
        <dbReference type="ARBA" id="ARBA00022679"/>
    </source>
</evidence>
<sequence>MVRVALIAESFLPHMNGVTHSLLRVIDHLSARGDDVLVLAPRAAELPSEHAGYNIEGLPAFALPRYPNVRIATVTVGRVVRLLRGFQPDVVHLASPFVLGLQAMLAAEQLGIPTVAIYQTDVPAYASRYGFPLAEPLLWQQVQRIHQRATLNLAPSSYALSQLHDHQIDRLRKWTRGVDTARFTPEKRDEAWRARIAPHGERIVGYVGRLAAEKQVEDLRVIATLPDVRLVIVGDGPLRARLEQLMPTAHFTGFLGGDELARAIASFDVFVHPGELETFCQTIQEAMASGVPVIATGRGGPLDLVDSSRTGWLYTPGNLHEMRMRVADLVGDDAKRAAFALAARETVRDRSWTAVCDALLAHYADAIRLNRLRPAAGWPVGPRASVTASRG</sequence>
<organism evidence="6 7">
    <name type="scientific">Homoserinimonas aerilata</name>
    <dbReference type="NCBI Taxonomy" id="1162970"/>
    <lineage>
        <taxon>Bacteria</taxon>
        <taxon>Bacillati</taxon>
        <taxon>Actinomycetota</taxon>
        <taxon>Actinomycetes</taxon>
        <taxon>Micrococcales</taxon>
        <taxon>Microbacteriaceae</taxon>
        <taxon>Homoserinimonas</taxon>
    </lineage>
</organism>
<dbReference type="Gene3D" id="3.40.50.2000">
    <property type="entry name" value="Glycogen Phosphorylase B"/>
    <property type="match status" value="2"/>
</dbReference>
<dbReference type="InterPro" id="IPR028098">
    <property type="entry name" value="Glyco_trans_4-like_N"/>
</dbReference>
<comment type="caution">
    <text evidence="6">The sequence shown here is derived from an EMBL/GenBank/DDBJ whole genome shotgun (WGS) entry which is preliminary data.</text>
</comment>
<evidence type="ECO:0000256" key="2">
    <source>
        <dbReference type="ARBA" id="ARBA00022676"/>
    </source>
</evidence>
<proteinExistence type="predicted"/>
<dbReference type="InterPro" id="IPR001296">
    <property type="entry name" value="Glyco_trans_1"/>
</dbReference>
<keyword evidence="3 6" id="KW-0808">Transferase</keyword>
<gene>
    <name evidence="6" type="ORF">FB562_0662</name>
</gene>
<dbReference type="Pfam" id="PF00534">
    <property type="entry name" value="Glycos_transf_1"/>
    <property type="match status" value="1"/>
</dbReference>
<evidence type="ECO:0000259" key="5">
    <source>
        <dbReference type="Pfam" id="PF13439"/>
    </source>
</evidence>
<dbReference type="GO" id="GO:1901137">
    <property type="term" value="P:carbohydrate derivative biosynthetic process"/>
    <property type="evidence" value="ECO:0007669"/>
    <property type="project" value="UniProtKB-ARBA"/>
</dbReference>
<dbReference type="SUPFAM" id="SSF53756">
    <property type="entry name" value="UDP-Glycosyltransferase/glycogen phosphorylase"/>
    <property type="match status" value="1"/>
</dbReference>
<keyword evidence="2 6" id="KW-0328">Glycosyltransferase</keyword>
<dbReference type="PANTHER" id="PTHR45947">
    <property type="entry name" value="SULFOQUINOVOSYL TRANSFERASE SQD2"/>
    <property type="match status" value="1"/>
</dbReference>
<feature type="domain" description="Glycosyl transferase family 1" evidence="4">
    <location>
        <begin position="195"/>
        <end position="345"/>
    </location>
</feature>
<evidence type="ECO:0000256" key="1">
    <source>
        <dbReference type="ARBA" id="ARBA00021292"/>
    </source>
</evidence>
<dbReference type="EMBL" id="VFOM01000001">
    <property type="protein sequence ID" value="TQL47597.1"/>
    <property type="molecule type" value="Genomic_DNA"/>
</dbReference>
<dbReference type="AlphaFoldDB" id="A0A542YHM4"/>
<protein>
    <recommendedName>
        <fullName evidence="1">D-inositol 3-phosphate glycosyltransferase</fullName>
    </recommendedName>
</protein>
<evidence type="ECO:0000313" key="6">
    <source>
        <dbReference type="EMBL" id="TQL47597.1"/>
    </source>
</evidence>
<evidence type="ECO:0000259" key="4">
    <source>
        <dbReference type="Pfam" id="PF00534"/>
    </source>
</evidence>
<dbReference type="GO" id="GO:0016758">
    <property type="term" value="F:hexosyltransferase activity"/>
    <property type="evidence" value="ECO:0007669"/>
    <property type="project" value="TreeGrafter"/>
</dbReference>
<keyword evidence="7" id="KW-1185">Reference proteome</keyword>
<accession>A0A542YHM4</accession>
<reference evidence="6 7" key="1">
    <citation type="submission" date="2019-06" db="EMBL/GenBank/DDBJ databases">
        <title>Sequencing the genomes of 1000 actinobacteria strains.</title>
        <authorList>
            <person name="Klenk H.-P."/>
        </authorList>
    </citation>
    <scope>NUCLEOTIDE SEQUENCE [LARGE SCALE GENOMIC DNA]</scope>
    <source>
        <strain evidence="6 7">DSM 26477</strain>
    </source>
</reference>
<feature type="domain" description="Glycosyltransferase subfamily 4-like N-terminal" evidence="5">
    <location>
        <begin position="16"/>
        <end position="182"/>
    </location>
</feature>
<dbReference type="CDD" id="cd03814">
    <property type="entry name" value="GT4-like"/>
    <property type="match status" value="1"/>
</dbReference>
<name>A0A542YHM4_9MICO</name>